<evidence type="ECO:0000256" key="2">
    <source>
        <dbReference type="ARBA" id="ARBA00004651"/>
    </source>
</evidence>
<keyword evidence="13" id="KW-1133">Transmembrane helix</keyword>
<dbReference type="EC" id="2.7.7.41" evidence="6"/>
<evidence type="ECO:0000256" key="12">
    <source>
        <dbReference type="ARBA" id="ARBA00022695"/>
    </source>
</evidence>
<evidence type="ECO:0000256" key="10">
    <source>
        <dbReference type="ARBA" id="ARBA00022679"/>
    </source>
</evidence>
<evidence type="ECO:0000256" key="13">
    <source>
        <dbReference type="ARBA" id="ARBA00022989"/>
    </source>
</evidence>
<dbReference type="EMBL" id="CP018911">
    <property type="protein sequence ID" value="AZU04302.1"/>
    <property type="molecule type" value="Genomic_DNA"/>
</dbReference>
<dbReference type="RefSeq" id="WP_170175398.1">
    <property type="nucleotide sequence ID" value="NZ_BMFB01000003.1"/>
</dbReference>
<keyword evidence="25" id="KW-1185">Reference proteome</keyword>
<proteinExistence type="inferred from homology"/>
<keyword evidence="9" id="KW-0444">Lipid biosynthesis</keyword>
<keyword evidence="16" id="KW-0594">Phospholipid biosynthesis</keyword>
<evidence type="ECO:0000256" key="22">
    <source>
        <dbReference type="ARBA" id="ARBA00032743"/>
    </source>
</evidence>
<evidence type="ECO:0000256" key="5">
    <source>
        <dbReference type="ARBA" id="ARBA00010185"/>
    </source>
</evidence>
<evidence type="ECO:0000256" key="3">
    <source>
        <dbReference type="ARBA" id="ARBA00005119"/>
    </source>
</evidence>
<evidence type="ECO:0000313" key="24">
    <source>
        <dbReference type="EMBL" id="AZU04302.1"/>
    </source>
</evidence>
<evidence type="ECO:0000256" key="17">
    <source>
        <dbReference type="ARBA" id="ARBA00023264"/>
    </source>
</evidence>
<keyword evidence="15" id="KW-0472">Membrane</keyword>
<organism evidence="24 25">
    <name type="scientific">Glycocaulis alkaliphilus</name>
    <dbReference type="NCBI Taxonomy" id="1434191"/>
    <lineage>
        <taxon>Bacteria</taxon>
        <taxon>Pseudomonadati</taxon>
        <taxon>Pseudomonadota</taxon>
        <taxon>Alphaproteobacteria</taxon>
        <taxon>Maricaulales</taxon>
        <taxon>Maricaulaceae</taxon>
        <taxon>Glycocaulis</taxon>
    </lineage>
</organism>
<dbReference type="GO" id="GO:0016024">
    <property type="term" value="P:CDP-diacylglycerol biosynthetic process"/>
    <property type="evidence" value="ECO:0007669"/>
    <property type="project" value="TreeGrafter"/>
</dbReference>
<sequence length="275" mass="28108">MSLLARLPGPRDPVFLRRLASALVLAPLALGLVWLGGYPFAIFVAAFSAAMAWEWVRMSDRDAPPRAFSIATGTAVGAVLLAANGEWVWCAVWVLAGAAGAYLDRRRRGRAWEAPLGLIYVASAASILVGLRAADGGLGALLFLLAVVWAADTFAYLAGTWLGGPKLLPAASPNKTWTGLVAGVGCGAAAGVLVAGMWGLDPAYALAAALPAAGMAVAGDLVMSLAKRRFGVKDAGTLIPGHGGVLDRVDALMLATVFAGLFSLLAPAGWPGGSF</sequence>
<dbReference type="Proteomes" id="UP000286954">
    <property type="component" value="Chromosome"/>
</dbReference>
<keyword evidence="14" id="KW-0443">Lipid metabolism</keyword>
<dbReference type="GO" id="GO:0005886">
    <property type="term" value="C:plasma membrane"/>
    <property type="evidence" value="ECO:0007669"/>
    <property type="project" value="UniProtKB-SubCell"/>
</dbReference>
<keyword evidence="17" id="KW-1208">Phospholipid metabolism</keyword>
<evidence type="ECO:0000256" key="11">
    <source>
        <dbReference type="ARBA" id="ARBA00022692"/>
    </source>
</evidence>
<dbReference type="KEGG" id="gak:X907_1771"/>
<dbReference type="PANTHER" id="PTHR46382">
    <property type="entry name" value="PHOSPHATIDATE CYTIDYLYLTRANSFERASE"/>
    <property type="match status" value="1"/>
</dbReference>
<dbReference type="GO" id="GO:0004605">
    <property type="term" value="F:phosphatidate cytidylyltransferase activity"/>
    <property type="evidence" value="ECO:0007669"/>
    <property type="project" value="UniProtKB-EC"/>
</dbReference>
<comment type="pathway">
    <text evidence="4">Lipid metabolism.</text>
</comment>
<comment type="pathway">
    <text evidence="3">Phospholipid metabolism; CDP-diacylglycerol biosynthesis; CDP-diacylglycerol from sn-glycerol 3-phosphate: step 3/3.</text>
</comment>
<comment type="catalytic activity">
    <reaction evidence="1">
        <text>a 1,2-diacyl-sn-glycero-3-phosphate + CTP + H(+) = a CDP-1,2-diacyl-sn-glycerol + diphosphate</text>
        <dbReference type="Rhea" id="RHEA:16229"/>
        <dbReference type="ChEBI" id="CHEBI:15378"/>
        <dbReference type="ChEBI" id="CHEBI:33019"/>
        <dbReference type="ChEBI" id="CHEBI:37563"/>
        <dbReference type="ChEBI" id="CHEBI:58332"/>
        <dbReference type="ChEBI" id="CHEBI:58608"/>
        <dbReference type="EC" id="2.7.7.41"/>
    </reaction>
</comment>
<evidence type="ECO:0000256" key="20">
    <source>
        <dbReference type="ARBA" id="ARBA00032253"/>
    </source>
</evidence>
<keyword evidence="8" id="KW-1003">Cell membrane</keyword>
<evidence type="ECO:0000256" key="21">
    <source>
        <dbReference type="ARBA" id="ARBA00032396"/>
    </source>
</evidence>
<keyword evidence="11" id="KW-0812">Transmembrane</keyword>
<comment type="subcellular location">
    <subcellularLocation>
        <location evidence="2">Cell membrane</location>
        <topology evidence="2">Multi-pass membrane protein</topology>
    </subcellularLocation>
</comment>
<dbReference type="AlphaFoldDB" id="A0A3T0EAI6"/>
<evidence type="ECO:0000256" key="4">
    <source>
        <dbReference type="ARBA" id="ARBA00005189"/>
    </source>
</evidence>
<keyword evidence="10 24" id="KW-0808">Transferase</keyword>
<evidence type="ECO:0000256" key="19">
    <source>
        <dbReference type="ARBA" id="ARBA00031825"/>
    </source>
</evidence>
<evidence type="ECO:0000256" key="16">
    <source>
        <dbReference type="ARBA" id="ARBA00023209"/>
    </source>
</evidence>
<protein>
    <recommendedName>
        <fullName evidence="7">Phosphatidate cytidylyltransferase</fullName>
        <ecNumber evidence="6">2.7.7.41</ecNumber>
    </recommendedName>
    <alternativeName>
        <fullName evidence="20">CDP-DAG synthase</fullName>
    </alternativeName>
    <alternativeName>
        <fullName evidence="22">CDP-DG synthase</fullName>
    </alternativeName>
    <alternativeName>
        <fullName evidence="18">CDP-diacylglycerol synthase</fullName>
    </alternativeName>
    <alternativeName>
        <fullName evidence="21">CDP-diglyceride pyrophosphorylase</fullName>
    </alternativeName>
    <alternativeName>
        <fullName evidence="23">CDP-diglyceride synthase</fullName>
    </alternativeName>
    <alternativeName>
        <fullName evidence="19">CTP:phosphatidate cytidylyltransferase</fullName>
    </alternativeName>
</protein>
<evidence type="ECO:0000256" key="8">
    <source>
        <dbReference type="ARBA" id="ARBA00022475"/>
    </source>
</evidence>
<gene>
    <name evidence="24" type="ORF">X907_1771</name>
</gene>
<evidence type="ECO:0000256" key="15">
    <source>
        <dbReference type="ARBA" id="ARBA00023136"/>
    </source>
</evidence>
<evidence type="ECO:0000256" key="14">
    <source>
        <dbReference type="ARBA" id="ARBA00023098"/>
    </source>
</evidence>
<dbReference type="Pfam" id="PF01148">
    <property type="entry name" value="CTP_transf_1"/>
    <property type="match status" value="1"/>
</dbReference>
<accession>A0A3T0EAI6</accession>
<reference evidence="24 25" key="1">
    <citation type="submission" date="2016-12" db="EMBL/GenBank/DDBJ databases">
        <title>The genome of dimorphic prosthecate Glycocaulis alkaliphilus 6b-8t, isolated from crude oil dictates its adaptability in petroleum environments.</title>
        <authorList>
            <person name="Wu X.-L."/>
            <person name="Geng S."/>
        </authorList>
    </citation>
    <scope>NUCLEOTIDE SEQUENCE [LARGE SCALE GENOMIC DNA]</scope>
    <source>
        <strain evidence="24 25">6B-8</strain>
    </source>
</reference>
<evidence type="ECO:0000313" key="25">
    <source>
        <dbReference type="Proteomes" id="UP000286954"/>
    </source>
</evidence>
<name>A0A3T0EAI6_9PROT</name>
<keyword evidence="12 24" id="KW-0548">Nucleotidyltransferase</keyword>
<evidence type="ECO:0000256" key="1">
    <source>
        <dbReference type="ARBA" id="ARBA00001698"/>
    </source>
</evidence>
<evidence type="ECO:0000256" key="7">
    <source>
        <dbReference type="ARBA" id="ARBA00019373"/>
    </source>
</evidence>
<comment type="similarity">
    <text evidence="5">Belongs to the CDS family.</text>
</comment>
<evidence type="ECO:0000256" key="6">
    <source>
        <dbReference type="ARBA" id="ARBA00012487"/>
    </source>
</evidence>
<evidence type="ECO:0000256" key="23">
    <source>
        <dbReference type="ARBA" id="ARBA00033406"/>
    </source>
</evidence>
<evidence type="ECO:0000256" key="18">
    <source>
        <dbReference type="ARBA" id="ARBA00029893"/>
    </source>
</evidence>
<evidence type="ECO:0000256" key="9">
    <source>
        <dbReference type="ARBA" id="ARBA00022516"/>
    </source>
</evidence>
<dbReference type="PANTHER" id="PTHR46382:SF1">
    <property type="entry name" value="PHOSPHATIDATE CYTIDYLYLTRANSFERASE"/>
    <property type="match status" value="1"/>
</dbReference>